<proteinExistence type="predicted"/>
<feature type="non-terminal residue" evidence="4">
    <location>
        <position position="1"/>
    </location>
</feature>
<sequence>EITSTCSADTQEVGDALLADTECKIDVGSDLIIWTKHFTKFAAYTQTTNSTSSSSSSSSTSSTPAPCNDTKPGTPTLLSATSGLNSVLLRWAESAGPLTYYLVAYGLTSGSLTYGNPNIGGSGTTSYTVNNLSGGTRYYFQVRSGNGCATGEFSNVLSATPTGGTLTTPTTGFEPGVLGAETTADSPTVSPTPSPTTENVAGDVLGSEKSTQNSFDWRWLWLLLIPAGIILILSRRRSN</sequence>
<dbReference type="SUPFAM" id="SSF49265">
    <property type="entry name" value="Fibronectin type III"/>
    <property type="match status" value="1"/>
</dbReference>
<evidence type="ECO:0000313" key="5">
    <source>
        <dbReference type="Proteomes" id="UP000230796"/>
    </source>
</evidence>
<organism evidence="4 5">
    <name type="scientific">Candidatus Collierbacteria bacterium CG10_big_fil_rev_8_21_14_0_10_44_9</name>
    <dbReference type="NCBI Taxonomy" id="1974535"/>
    <lineage>
        <taxon>Bacteria</taxon>
        <taxon>Candidatus Collieribacteriota</taxon>
    </lineage>
</organism>
<dbReference type="Pfam" id="PF00041">
    <property type="entry name" value="fn3"/>
    <property type="match status" value="1"/>
</dbReference>
<comment type="caution">
    <text evidence="4">The sequence shown here is derived from an EMBL/GenBank/DDBJ whole genome shotgun (WGS) entry which is preliminary data.</text>
</comment>
<dbReference type="PROSITE" id="PS50853">
    <property type="entry name" value="FN3"/>
    <property type="match status" value="1"/>
</dbReference>
<name>A0A2H0VJI5_9BACT</name>
<evidence type="ECO:0000313" key="4">
    <source>
        <dbReference type="EMBL" id="PIR99265.1"/>
    </source>
</evidence>
<dbReference type="Proteomes" id="UP000230796">
    <property type="component" value="Unassembled WGS sequence"/>
</dbReference>
<gene>
    <name evidence="4" type="ORF">COT87_00430</name>
</gene>
<keyword evidence="2" id="KW-0472">Membrane</keyword>
<protein>
    <recommendedName>
        <fullName evidence="3">Fibronectin type-III domain-containing protein</fullName>
    </recommendedName>
</protein>
<dbReference type="Gene3D" id="2.60.40.10">
    <property type="entry name" value="Immunoglobulins"/>
    <property type="match status" value="1"/>
</dbReference>
<keyword evidence="2" id="KW-0812">Transmembrane</keyword>
<feature type="compositionally biased region" description="Low complexity" evidence="1">
    <location>
        <begin position="48"/>
        <end position="63"/>
    </location>
</feature>
<dbReference type="SMART" id="SM00060">
    <property type="entry name" value="FN3"/>
    <property type="match status" value="1"/>
</dbReference>
<evidence type="ECO:0000259" key="3">
    <source>
        <dbReference type="PROSITE" id="PS50853"/>
    </source>
</evidence>
<reference evidence="5" key="1">
    <citation type="submission" date="2017-09" db="EMBL/GenBank/DDBJ databases">
        <title>Depth-based differentiation of microbial function through sediment-hosted aquifers and enrichment of novel symbionts in the deep terrestrial subsurface.</title>
        <authorList>
            <person name="Probst A.J."/>
            <person name="Ladd B."/>
            <person name="Jarett J.K."/>
            <person name="Geller-Mcgrath D.E."/>
            <person name="Sieber C.M.K."/>
            <person name="Emerson J.B."/>
            <person name="Anantharaman K."/>
            <person name="Thomas B.C."/>
            <person name="Malmstrom R."/>
            <person name="Stieglmeier M."/>
            <person name="Klingl A."/>
            <person name="Woyke T."/>
            <person name="Ryan C.M."/>
            <person name="Banfield J.F."/>
        </authorList>
    </citation>
    <scope>NUCLEOTIDE SEQUENCE [LARGE SCALE GENOMIC DNA]</scope>
</reference>
<keyword evidence="2" id="KW-1133">Transmembrane helix</keyword>
<evidence type="ECO:0000256" key="2">
    <source>
        <dbReference type="SAM" id="Phobius"/>
    </source>
</evidence>
<dbReference type="AlphaFoldDB" id="A0A2H0VJI5"/>
<feature type="domain" description="Fibronectin type-III" evidence="3">
    <location>
        <begin position="71"/>
        <end position="165"/>
    </location>
</feature>
<dbReference type="InterPro" id="IPR036116">
    <property type="entry name" value="FN3_sf"/>
</dbReference>
<feature type="transmembrane region" description="Helical" evidence="2">
    <location>
        <begin position="217"/>
        <end position="234"/>
    </location>
</feature>
<dbReference type="InterPro" id="IPR013783">
    <property type="entry name" value="Ig-like_fold"/>
</dbReference>
<accession>A0A2H0VJI5</accession>
<dbReference type="InterPro" id="IPR003961">
    <property type="entry name" value="FN3_dom"/>
</dbReference>
<dbReference type="EMBL" id="PFAF01000004">
    <property type="protein sequence ID" value="PIR99265.1"/>
    <property type="molecule type" value="Genomic_DNA"/>
</dbReference>
<evidence type="ECO:0000256" key="1">
    <source>
        <dbReference type="SAM" id="MobiDB-lite"/>
    </source>
</evidence>
<feature type="region of interest" description="Disordered" evidence="1">
    <location>
        <begin position="48"/>
        <end position="74"/>
    </location>
</feature>
<dbReference type="CDD" id="cd00063">
    <property type="entry name" value="FN3"/>
    <property type="match status" value="1"/>
</dbReference>